<evidence type="ECO:0000256" key="1">
    <source>
        <dbReference type="SAM" id="MobiDB-lite"/>
    </source>
</evidence>
<gene>
    <name evidence="3" type="ORF">FLX08_33720</name>
</gene>
<keyword evidence="2" id="KW-0732">Signal</keyword>
<evidence type="ECO:0008006" key="5">
    <source>
        <dbReference type="Google" id="ProtNLM"/>
    </source>
</evidence>
<protein>
    <recommendedName>
        <fullName evidence="5">Lipoprotein</fullName>
    </recommendedName>
</protein>
<proteinExistence type="predicted"/>
<dbReference type="PROSITE" id="PS51257">
    <property type="entry name" value="PROKAR_LIPOPROTEIN"/>
    <property type="match status" value="1"/>
</dbReference>
<accession>A0A544YCN6</accession>
<evidence type="ECO:0000313" key="4">
    <source>
        <dbReference type="Proteomes" id="UP000316541"/>
    </source>
</evidence>
<dbReference type="EMBL" id="VIRM01000059">
    <property type="protein sequence ID" value="TQS14494.1"/>
    <property type="molecule type" value="Genomic_DNA"/>
</dbReference>
<evidence type="ECO:0000256" key="2">
    <source>
        <dbReference type="SAM" id="SignalP"/>
    </source>
</evidence>
<dbReference type="RefSeq" id="WP_142624311.1">
    <property type="nucleotide sequence ID" value="NZ_VIRM01000059.1"/>
</dbReference>
<sequence>MARARLAGAALAMAVVVTTTVACSTDTPPQHKDRLRKAAGVVAFRIVCVKDLWERTSKAKYGDEETINAKVTPGSDGTVTVQLTGPQLVDYLSMLEDRAYNDNPAGDPVQGDPLAYRMYNAIAPVIDKIQTAPAPGQPIPEVRVDYGIGTPAPSPAPRSG</sequence>
<name>A0A544YCN6_9ACTN</name>
<evidence type="ECO:0000313" key="3">
    <source>
        <dbReference type="EMBL" id="TQS14494.1"/>
    </source>
</evidence>
<feature type="chain" id="PRO_5021707257" description="Lipoprotein" evidence="2">
    <location>
        <begin position="25"/>
        <end position="160"/>
    </location>
</feature>
<feature type="region of interest" description="Disordered" evidence="1">
    <location>
        <begin position="131"/>
        <end position="160"/>
    </location>
</feature>
<feature type="signal peptide" evidence="2">
    <location>
        <begin position="1"/>
        <end position="24"/>
    </location>
</feature>
<reference evidence="3 4" key="1">
    <citation type="submission" date="2019-07" db="EMBL/GenBank/DDBJ databases">
        <title>Microbispora hainanensis DSM 45428.</title>
        <authorList>
            <person name="Thawai C."/>
        </authorList>
    </citation>
    <scope>NUCLEOTIDE SEQUENCE [LARGE SCALE GENOMIC DNA]</scope>
    <source>
        <strain evidence="3 4">DSM 45428</strain>
    </source>
</reference>
<comment type="caution">
    <text evidence="3">The sequence shown here is derived from an EMBL/GenBank/DDBJ whole genome shotgun (WGS) entry which is preliminary data.</text>
</comment>
<dbReference type="Proteomes" id="UP000316541">
    <property type="component" value="Unassembled WGS sequence"/>
</dbReference>
<dbReference type="AlphaFoldDB" id="A0A544YCN6"/>
<organism evidence="3 4">
    <name type="scientific">Microbispora hainanensis</name>
    <dbReference type="NCBI Taxonomy" id="568844"/>
    <lineage>
        <taxon>Bacteria</taxon>
        <taxon>Bacillati</taxon>
        <taxon>Actinomycetota</taxon>
        <taxon>Actinomycetes</taxon>
        <taxon>Streptosporangiales</taxon>
        <taxon>Streptosporangiaceae</taxon>
        <taxon>Microbispora</taxon>
    </lineage>
</organism>